<dbReference type="eggNOG" id="KOG4603">
    <property type="taxonomic scope" value="Eukaryota"/>
</dbReference>
<dbReference type="Pfam" id="PF07106">
    <property type="entry name" value="WHD_TBPIP"/>
    <property type="match status" value="1"/>
</dbReference>
<dbReference type="GO" id="GO:0000709">
    <property type="term" value="P:meiotic joint molecule formation"/>
    <property type="evidence" value="ECO:0000318"/>
    <property type="project" value="GO_Central"/>
</dbReference>
<dbReference type="GO" id="GO:0120230">
    <property type="term" value="F:recombinase activator activity"/>
    <property type="evidence" value="ECO:0000318"/>
    <property type="project" value="GO_Central"/>
</dbReference>
<keyword evidence="7" id="KW-0469">Meiosis</keyword>
<dbReference type="Pfam" id="PF18517">
    <property type="entry name" value="LZ3wCH"/>
    <property type="match status" value="1"/>
</dbReference>
<evidence type="ECO:0000256" key="2">
    <source>
        <dbReference type="ARBA" id="ARBA00007922"/>
    </source>
</evidence>
<dbReference type="PANTHER" id="PTHR15938">
    <property type="entry name" value="TBP-1 INTERACTING PROTEIN"/>
    <property type="match status" value="1"/>
</dbReference>
<keyword evidence="4" id="KW-0175">Coiled coil</keyword>
<dbReference type="PANTHER" id="PTHR15938:SF0">
    <property type="entry name" value="HOMOLOGOUS-PAIRING PROTEIN 2 HOMOLOG"/>
    <property type="match status" value="1"/>
</dbReference>
<accession>A0A1U8AM01</accession>
<sequence>MAPKSDSAEGIVLNFVNEQNRPLNSQNVADALQKYNLKKTAVQKALDSLSESGRISFKEYGKQKVYLARQDQFDIPNSEELDRMKKENAKLQQDLEDRKKAVSEVEAEIRALQSNLTLEQIRAKEAKLRAEVEEMERKLKKLREGVTLVRPEERKMVEEIYLEKISQWRKRKRMFKDLWDAITENSPKDLKEFKEELGIEYDEDVGVSFQSLCDLVQQGKKRGRGQ</sequence>
<dbReference type="FunFam" id="1.10.10.10:FF:000394">
    <property type="entry name" value="Homologous-pairing protein 2 homolog"/>
    <property type="match status" value="1"/>
</dbReference>
<dbReference type="GO" id="GO:0010774">
    <property type="term" value="P:meiotic strand invasion involved in reciprocal meiotic recombination"/>
    <property type="evidence" value="ECO:0000318"/>
    <property type="project" value="GO_Central"/>
</dbReference>
<protein>
    <recommendedName>
        <fullName evidence="3">Homologous-pairing protein 2 homolog</fullName>
    </recommendedName>
</protein>
<dbReference type="InterPro" id="IPR040661">
    <property type="entry name" value="LZ3wCH"/>
</dbReference>
<evidence type="ECO:0000256" key="4">
    <source>
        <dbReference type="ARBA" id="ARBA00023054"/>
    </source>
</evidence>
<gene>
    <name evidence="9" type="primary">LOC104601666</name>
</gene>
<evidence type="ECO:0000256" key="5">
    <source>
        <dbReference type="ARBA" id="ARBA00023172"/>
    </source>
</evidence>
<dbReference type="GeneID" id="104601666"/>
<name>A0A1U8AM01_NELNU</name>
<dbReference type="SUPFAM" id="SSF46785">
    <property type="entry name" value="Winged helix' DNA-binding domain"/>
    <property type="match status" value="1"/>
</dbReference>
<keyword evidence="5" id="KW-0233">DNA recombination</keyword>
<dbReference type="FunCoup" id="A0A1U8AM01">
    <property type="interactions" value="2014"/>
</dbReference>
<dbReference type="AlphaFoldDB" id="A0A1U8AM01"/>
<evidence type="ECO:0000313" key="9">
    <source>
        <dbReference type="RefSeq" id="XP_010263409.1"/>
    </source>
</evidence>
<dbReference type="GO" id="GO:0000794">
    <property type="term" value="C:condensed nuclear chromosome"/>
    <property type="evidence" value="ECO:0000318"/>
    <property type="project" value="GO_Central"/>
</dbReference>
<dbReference type="Proteomes" id="UP000189703">
    <property type="component" value="Unplaced"/>
</dbReference>
<comment type="subcellular location">
    <subcellularLocation>
        <location evidence="1">Nucleus</location>
    </subcellularLocation>
</comment>
<dbReference type="Gene3D" id="1.10.10.10">
    <property type="entry name" value="Winged helix-like DNA-binding domain superfamily/Winged helix DNA-binding domain"/>
    <property type="match status" value="1"/>
</dbReference>
<evidence type="ECO:0000313" key="8">
    <source>
        <dbReference type="Proteomes" id="UP000189703"/>
    </source>
</evidence>
<dbReference type="RefSeq" id="XP_010263409.1">
    <property type="nucleotide sequence ID" value="XM_010265107.1"/>
</dbReference>
<dbReference type="InterPro" id="IPR010776">
    <property type="entry name" value="Hop2_WH_dom"/>
</dbReference>
<dbReference type="KEGG" id="nnu:104601666"/>
<dbReference type="InterPro" id="IPR036390">
    <property type="entry name" value="WH_DNA-bd_sf"/>
</dbReference>
<evidence type="ECO:0000256" key="3">
    <source>
        <dbReference type="ARBA" id="ARBA00016093"/>
    </source>
</evidence>
<reference evidence="9" key="1">
    <citation type="submission" date="2025-08" db="UniProtKB">
        <authorList>
            <consortium name="RefSeq"/>
        </authorList>
    </citation>
    <scope>IDENTIFICATION</scope>
</reference>
<evidence type="ECO:0000256" key="7">
    <source>
        <dbReference type="ARBA" id="ARBA00023254"/>
    </source>
</evidence>
<keyword evidence="6" id="KW-0539">Nucleus</keyword>
<evidence type="ECO:0000256" key="6">
    <source>
        <dbReference type="ARBA" id="ARBA00023242"/>
    </source>
</evidence>
<dbReference type="GO" id="GO:0003690">
    <property type="term" value="F:double-stranded DNA binding"/>
    <property type="evidence" value="ECO:0000318"/>
    <property type="project" value="GO_Central"/>
</dbReference>
<dbReference type="GO" id="GO:0007129">
    <property type="term" value="P:homologous chromosome pairing at meiosis"/>
    <property type="evidence" value="ECO:0000318"/>
    <property type="project" value="GO_Central"/>
</dbReference>
<dbReference type="InterPro" id="IPR036388">
    <property type="entry name" value="WH-like_DNA-bd_sf"/>
</dbReference>
<dbReference type="OMA" id="QKYHREW"/>
<comment type="similarity">
    <text evidence="2">Belongs to the HOP2 family.</text>
</comment>
<organism evidence="8 9">
    <name type="scientific">Nelumbo nucifera</name>
    <name type="common">Sacred lotus</name>
    <dbReference type="NCBI Taxonomy" id="4432"/>
    <lineage>
        <taxon>Eukaryota</taxon>
        <taxon>Viridiplantae</taxon>
        <taxon>Streptophyta</taxon>
        <taxon>Embryophyta</taxon>
        <taxon>Tracheophyta</taxon>
        <taxon>Spermatophyta</taxon>
        <taxon>Magnoliopsida</taxon>
        <taxon>Proteales</taxon>
        <taxon>Nelumbonaceae</taxon>
        <taxon>Nelumbo</taxon>
    </lineage>
</organism>
<keyword evidence="8" id="KW-1185">Reference proteome</keyword>
<evidence type="ECO:0000256" key="1">
    <source>
        <dbReference type="ARBA" id="ARBA00004123"/>
    </source>
</evidence>
<dbReference type="OrthoDB" id="272266at2759"/>
<dbReference type="STRING" id="4432.A0A1U8AM01"/>
<dbReference type="GO" id="GO:0120231">
    <property type="term" value="C:DNA recombinase auxiliary factor complex"/>
    <property type="evidence" value="ECO:0000318"/>
    <property type="project" value="GO_Central"/>
</dbReference>
<proteinExistence type="inferred from homology"/>